<dbReference type="PANTHER" id="PTHR10938:SF0">
    <property type="entry name" value="TRANSLATION INITIATION FACTOR IF-3, MITOCHONDRIAL"/>
    <property type="match status" value="1"/>
</dbReference>
<dbReference type="GO" id="GO:0043022">
    <property type="term" value="F:ribosome binding"/>
    <property type="evidence" value="ECO:0007669"/>
    <property type="project" value="TreeGrafter"/>
</dbReference>
<dbReference type="InterPro" id="IPR019814">
    <property type="entry name" value="Translation_initiation_fac_3_N"/>
</dbReference>
<dbReference type="Gene3D" id="3.30.110.10">
    <property type="entry name" value="Translation initiation factor 3 (IF-3), C-terminal domain"/>
    <property type="match status" value="1"/>
</dbReference>
<dbReference type="AlphaFoldDB" id="A0A1F6CST1"/>
<keyword evidence="2 7" id="KW-0396">Initiation factor</keyword>
<protein>
    <recommendedName>
        <fullName evidence="4">Translation initiation factor IF-3</fullName>
    </recommendedName>
</protein>
<sequence>MGFTKYTSQAEKERARMNEGIRAPEVRVIGPNAENFGVLPIREAIAKAQELGLDLIEISPNAQPPVCKITDYGKFKYEQKKKDKEVKSKAHVTETKITQVKIGTSERDMQIKAAKAAAWLKDGHRVKVDLFLWGRYKYMEFEFLKERLERFLAVIPEGYKVAEPIQKGPKGLSITLERDPSKKPQPPKPAKVVAPAPEAEA</sequence>
<evidence type="ECO:0000256" key="2">
    <source>
        <dbReference type="ARBA" id="ARBA00022540"/>
    </source>
</evidence>
<organism evidence="7 8">
    <name type="scientific">Candidatus Kaiserbacteria bacterium RIFCSPHIGHO2_01_FULL_54_36b</name>
    <dbReference type="NCBI Taxonomy" id="1798483"/>
    <lineage>
        <taxon>Bacteria</taxon>
        <taxon>Candidatus Kaiseribacteriota</taxon>
    </lineage>
</organism>
<dbReference type="Pfam" id="PF05198">
    <property type="entry name" value="IF3_N"/>
    <property type="match status" value="1"/>
</dbReference>
<evidence type="ECO:0000256" key="5">
    <source>
        <dbReference type="SAM" id="MobiDB-lite"/>
    </source>
</evidence>
<evidence type="ECO:0000313" key="7">
    <source>
        <dbReference type="EMBL" id="OGG51942.1"/>
    </source>
</evidence>
<evidence type="ECO:0000256" key="1">
    <source>
        <dbReference type="ARBA" id="ARBA00005439"/>
    </source>
</evidence>
<feature type="region of interest" description="Disordered" evidence="5">
    <location>
        <begin position="170"/>
        <end position="201"/>
    </location>
</feature>
<evidence type="ECO:0000256" key="4">
    <source>
        <dbReference type="NCBIfam" id="TIGR00168"/>
    </source>
</evidence>
<dbReference type="InterPro" id="IPR036788">
    <property type="entry name" value="T_IF-3_C_sf"/>
</dbReference>
<dbReference type="GO" id="GO:0032790">
    <property type="term" value="P:ribosome disassembly"/>
    <property type="evidence" value="ECO:0007669"/>
    <property type="project" value="TreeGrafter"/>
</dbReference>
<feature type="domain" description="Translation initiation factor 3 N-terminal" evidence="6">
    <location>
        <begin position="17"/>
        <end position="85"/>
    </location>
</feature>
<proteinExistence type="inferred from homology"/>
<evidence type="ECO:0000313" key="8">
    <source>
        <dbReference type="Proteomes" id="UP000176445"/>
    </source>
</evidence>
<dbReference type="InterPro" id="IPR001288">
    <property type="entry name" value="Translation_initiation_fac_3"/>
</dbReference>
<dbReference type="FunFam" id="3.10.20.80:FF:000001">
    <property type="entry name" value="Translation initiation factor IF-3"/>
    <property type="match status" value="1"/>
</dbReference>
<accession>A0A1F6CST1</accession>
<keyword evidence="3" id="KW-0648">Protein biosynthesis</keyword>
<comment type="similarity">
    <text evidence="1">Belongs to the IF-3 family.</text>
</comment>
<feature type="compositionally biased region" description="Low complexity" evidence="5">
    <location>
        <begin position="190"/>
        <end position="201"/>
    </location>
</feature>
<dbReference type="SUPFAM" id="SSF55200">
    <property type="entry name" value="Translation initiation factor IF3, C-terminal domain"/>
    <property type="match status" value="1"/>
</dbReference>
<dbReference type="GO" id="GO:0003743">
    <property type="term" value="F:translation initiation factor activity"/>
    <property type="evidence" value="ECO:0007669"/>
    <property type="project" value="UniProtKB-UniRule"/>
</dbReference>
<dbReference type="EMBL" id="MFKW01000008">
    <property type="protein sequence ID" value="OGG51942.1"/>
    <property type="molecule type" value="Genomic_DNA"/>
</dbReference>
<dbReference type="InterPro" id="IPR036787">
    <property type="entry name" value="T_IF-3_N_sf"/>
</dbReference>
<dbReference type="Proteomes" id="UP000176445">
    <property type="component" value="Unassembled WGS sequence"/>
</dbReference>
<gene>
    <name evidence="7" type="ORF">A2704_00215</name>
</gene>
<comment type="caution">
    <text evidence="7">The sequence shown here is derived from an EMBL/GenBank/DDBJ whole genome shotgun (WGS) entry which is preliminary data.</text>
</comment>
<evidence type="ECO:0000259" key="6">
    <source>
        <dbReference type="Pfam" id="PF05198"/>
    </source>
</evidence>
<dbReference type="PANTHER" id="PTHR10938">
    <property type="entry name" value="TRANSLATION INITIATION FACTOR IF-3"/>
    <property type="match status" value="1"/>
</dbReference>
<reference evidence="7 8" key="1">
    <citation type="journal article" date="2016" name="Nat. Commun.">
        <title>Thousands of microbial genomes shed light on interconnected biogeochemical processes in an aquifer system.</title>
        <authorList>
            <person name="Anantharaman K."/>
            <person name="Brown C.T."/>
            <person name="Hug L.A."/>
            <person name="Sharon I."/>
            <person name="Castelle C.J."/>
            <person name="Probst A.J."/>
            <person name="Thomas B.C."/>
            <person name="Singh A."/>
            <person name="Wilkins M.J."/>
            <person name="Karaoz U."/>
            <person name="Brodie E.L."/>
            <person name="Williams K.H."/>
            <person name="Hubbard S.S."/>
            <person name="Banfield J.F."/>
        </authorList>
    </citation>
    <scope>NUCLEOTIDE SEQUENCE [LARGE SCALE GENOMIC DNA]</scope>
</reference>
<dbReference type="NCBIfam" id="TIGR00168">
    <property type="entry name" value="infC"/>
    <property type="match status" value="1"/>
</dbReference>
<dbReference type="Gene3D" id="3.10.20.80">
    <property type="entry name" value="Translation initiation factor 3 (IF-3), N-terminal domain"/>
    <property type="match status" value="1"/>
</dbReference>
<dbReference type="SUPFAM" id="SSF54364">
    <property type="entry name" value="Translation initiation factor IF3, N-terminal domain"/>
    <property type="match status" value="1"/>
</dbReference>
<name>A0A1F6CST1_9BACT</name>
<evidence type="ECO:0000256" key="3">
    <source>
        <dbReference type="ARBA" id="ARBA00022917"/>
    </source>
</evidence>